<accession>A0AC59HLZ4</accession>
<evidence type="ECO:0000313" key="2">
    <source>
        <dbReference type="Proteomes" id="UP001317613"/>
    </source>
</evidence>
<name>A0AC59HLZ4_ENTFL</name>
<organism evidence="1 2">
    <name type="scientific">Enterococcus faecalis</name>
    <name type="common">Streptococcus faecalis</name>
    <dbReference type="NCBI Taxonomy" id="1351"/>
    <lineage>
        <taxon>Bacteria</taxon>
        <taxon>Bacillati</taxon>
        <taxon>Bacillota</taxon>
        <taxon>Bacilli</taxon>
        <taxon>Lactobacillales</taxon>
        <taxon>Enterococcaceae</taxon>
        <taxon>Enterococcus</taxon>
    </lineage>
</organism>
<sequence length="578" mass="68140">MKNNWIIILVLVIVIIAAVLYLIGYFMRKKNQEQLDELEVRKEALFDLPVFEEIDDIKKMHLVGQSQNSFREWNQRWVELSTRSFAELESQIYEVENQNEIFRFMKAKKAVVEANETMTEMEAEVEVIRNGLKELRESEERNSLEVQKALDVYEELSKSLKDDKASFGPAYSEIQKQLRNVEIEFTQFVTLNTSGDPIEAREVLEDAERHTYELEDLMKRIPPMYEELNETFPDQLKEIEEGYNQLLADDYVFPEQNFAEEIQHAKKRVENSMADLEKTEIAAVEVANRDTATAIDALYEVMEREIEAKKYVVTNQKIIDDYISHSLKNNRQLMIELDHVSQSYTLNNNELGRSRGFQTEIEEIIRRQKDLEPRMKEHTVPYSEIQAFYKECYKILDDIENQQLEIDASLKELRKGEKVAQEKVDEYEFRLRSIKRYVEKQRLPGLSADYLEFFYVATDRIEDLSRALNKMRINMDEINRLCDLCEDDLELLDKKTKDLVNAAALTEQMMQYANRYRHTHETIRAALDKSMYLFSTEFRYQDALDEIGTALEAVEPGAFKRIEDFYFKNINNPNLTAI</sequence>
<dbReference type="EMBL" id="AP026729">
    <property type="protein sequence ID" value="BDQ60672.1"/>
    <property type="molecule type" value="Genomic_DNA"/>
</dbReference>
<reference evidence="1" key="1">
    <citation type="submission" date="2022-08" db="EMBL/GenBank/DDBJ databases">
        <title>Molecular epidemiological analysis of five strains of VanD-type vancomycin-resistant Enterococcus faecalis.</title>
        <authorList>
            <person name="Mimura K."/>
            <person name="Hashimoto Y."/>
            <person name="Tomita H."/>
        </authorList>
    </citation>
    <scope>NUCLEOTIDE SEQUENCE</scope>
    <source>
        <strain evidence="1">SVR2332</strain>
    </source>
</reference>
<gene>
    <name evidence="1" type="primary">ezrA</name>
    <name evidence="1" type="ORF">EfsSVR2332_07500</name>
</gene>
<evidence type="ECO:0000313" key="1">
    <source>
        <dbReference type="EMBL" id="BDQ60672.1"/>
    </source>
</evidence>
<protein>
    <submittedName>
        <fullName evidence="1">Septation ring formation regulator EzrA</fullName>
    </submittedName>
</protein>
<proteinExistence type="predicted"/>
<dbReference type="Proteomes" id="UP001317613">
    <property type="component" value="Chromosome"/>
</dbReference>